<comment type="caution">
    <text evidence="2">The sequence shown here is derived from an EMBL/GenBank/DDBJ whole genome shotgun (WGS) entry which is preliminary data.</text>
</comment>
<proteinExistence type="predicted"/>
<protein>
    <submittedName>
        <fullName evidence="2">Uncharacterized protein</fullName>
    </submittedName>
</protein>
<keyword evidence="1" id="KW-0472">Membrane</keyword>
<keyword evidence="1" id="KW-0812">Transmembrane</keyword>
<dbReference type="AlphaFoldDB" id="A0A437AHR9"/>
<dbReference type="EMBL" id="RCSS01000788">
    <property type="protein sequence ID" value="RVD90743.1"/>
    <property type="molecule type" value="Genomic_DNA"/>
</dbReference>
<evidence type="ECO:0000256" key="1">
    <source>
        <dbReference type="SAM" id="Phobius"/>
    </source>
</evidence>
<gene>
    <name evidence="2" type="ORF">TUBRATIS_28250</name>
</gene>
<name>A0A437AHR9_9MICR</name>
<evidence type="ECO:0000313" key="2">
    <source>
        <dbReference type="EMBL" id="RVD90743.1"/>
    </source>
</evidence>
<feature type="transmembrane region" description="Helical" evidence="1">
    <location>
        <begin position="37"/>
        <end position="61"/>
    </location>
</feature>
<feature type="transmembrane region" description="Helical" evidence="1">
    <location>
        <begin position="73"/>
        <end position="93"/>
    </location>
</feature>
<keyword evidence="1" id="KW-1133">Transmembrane helix</keyword>
<dbReference type="VEuPathDB" id="MicrosporidiaDB:TUBRATIS_28250"/>
<evidence type="ECO:0000313" key="3">
    <source>
        <dbReference type="Proteomes" id="UP000282876"/>
    </source>
</evidence>
<dbReference type="Proteomes" id="UP000282876">
    <property type="component" value="Unassembled WGS sequence"/>
</dbReference>
<accession>A0A437AHR9</accession>
<keyword evidence="3" id="KW-1185">Reference proteome</keyword>
<reference evidence="2 3" key="1">
    <citation type="submission" date="2018-10" db="EMBL/GenBank/DDBJ databases">
        <title>Draft genome sequence of the microsporidian Tubulinosema ratisbonensis.</title>
        <authorList>
            <person name="Polonais V."/>
            <person name="Peyretaillade E."/>
            <person name="Niehus S."/>
            <person name="Wawrzyniak I."/>
            <person name="Franchet A."/>
            <person name="Gaspin C."/>
            <person name="Reichstadt M."/>
            <person name="Belser C."/>
            <person name="Labadie K."/>
            <person name="Delbac F."/>
            <person name="Ferrandon D."/>
        </authorList>
    </citation>
    <scope>NUCLEOTIDE SEQUENCE [LARGE SCALE GENOMIC DNA]</scope>
    <source>
        <strain evidence="2 3">Franzen</strain>
    </source>
</reference>
<sequence length="101" mass="10890">MPNDSIALIKSSPTIVFLFSAAQISFATHVTMAINSLPAFCMISFASLEILALLGIGFFIILDMFAMGNSLSVSFIGMFSMGNSLSVSFIGFYKITDFKPL</sequence>
<organism evidence="2 3">
    <name type="scientific">Tubulinosema ratisbonensis</name>
    <dbReference type="NCBI Taxonomy" id="291195"/>
    <lineage>
        <taxon>Eukaryota</taxon>
        <taxon>Fungi</taxon>
        <taxon>Fungi incertae sedis</taxon>
        <taxon>Microsporidia</taxon>
        <taxon>Tubulinosematoidea</taxon>
        <taxon>Tubulinosematidae</taxon>
        <taxon>Tubulinosema</taxon>
    </lineage>
</organism>